<feature type="coiled-coil region" evidence="8">
    <location>
        <begin position="391"/>
        <end position="418"/>
    </location>
</feature>
<evidence type="ECO:0000259" key="10">
    <source>
        <dbReference type="PROSITE" id="PS50016"/>
    </source>
</evidence>
<dbReference type="Pfam" id="PF07744">
    <property type="entry name" value="SPOC"/>
    <property type="match status" value="1"/>
</dbReference>
<proteinExistence type="inferred from homology"/>
<dbReference type="Pfam" id="PF07500">
    <property type="entry name" value="TFIIS_M"/>
    <property type="match status" value="1"/>
</dbReference>
<dbReference type="InterPro" id="IPR012921">
    <property type="entry name" value="SPOC_C"/>
</dbReference>
<dbReference type="PANTHER" id="PTHR11477">
    <property type="entry name" value="TRANSCRIPTION FACTOR S-II ZINC FINGER DOMAIN-CONTAINING PROTEIN"/>
    <property type="match status" value="1"/>
</dbReference>
<keyword evidence="8" id="KW-0175">Coiled coil</keyword>
<feature type="compositionally biased region" description="Low complexity" evidence="9">
    <location>
        <begin position="38"/>
        <end position="49"/>
    </location>
</feature>
<dbReference type="Proteomes" id="UP000308768">
    <property type="component" value="Unassembled WGS sequence"/>
</dbReference>
<feature type="region of interest" description="Disordered" evidence="9">
    <location>
        <begin position="1"/>
        <end position="64"/>
    </location>
</feature>
<feature type="domain" description="PHD-type" evidence="10">
    <location>
        <begin position="64"/>
        <end position="117"/>
    </location>
</feature>
<evidence type="ECO:0000256" key="1">
    <source>
        <dbReference type="ARBA" id="ARBA00002311"/>
    </source>
</evidence>
<dbReference type="SUPFAM" id="SSF46942">
    <property type="entry name" value="Elongation factor TFIIS domain 2"/>
    <property type="match status" value="1"/>
</dbReference>
<dbReference type="InterPro" id="IPR003618">
    <property type="entry name" value="TFIIS_cen_dom"/>
</dbReference>
<dbReference type="PROSITE" id="PS01359">
    <property type="entry name" value="ZF_PHD_1"/>
    <property type="match status" value="1"/>
</dbReference>
<dbReference type="STRING" id="331657.A0A4U0X0V4"/>
<evidence type="ECO:0000256" key="3">
    <source>
        <dbReference type="ARBA" id="ARBA00021616"/>
    </source>
</evidence>
<evidence type="ECO:0000313" key="12">
    <source>
        <dbReference type="EMBL" id="TKA68553.1"/>
    </source>
</evidence>
<dbReference type="Gene3D" id="1.10.472.30">
    <property type="entry name" value="Transcription elongation factor S-II, central domain"/>
    <property type="match status" value="1"/>
</dbReference>
<evidence type="ECO:0000256" key="7">
    <source>
        <dbReference type="PROSITE-ProRule" id="PRU00146"/>
    </source>
</evidence>
<evidence type="ECO:0000256" key="5">
    <source>
        <dbReference type="ARBA" id="ARBA00022771"/>
    </source>
</evidence>
<feature type="region of interest" description="Disordered" evidence="9">
    <location>
        <begin position="473"/>
        <end position="513"/>
    </location>
</feature>
<dbReference type="GO" id="GO:0000977">
    <property type="term" value="F:RNA polymerase II transcription regulatory region sequence-specific DNA binding"/>
    <property type="evidence" value="ECO:0007669"/>
    <property type="project" value="TreeGrafter"/>
</dbReference>
<dbReference type="SMART" id="SM00249">
    <property type="entry name" value="PHD"/>
    <property type="match status" value="1"/>
</dbReference>
<feature type="compositionally biased region" description="Low complexity" evidence="9">
    <location>
        <begin position="803"/>
        <end position="828"/>
    </location>
</feature>
<dbReference type="InterPro" id="IPR019787">
    <property type="entry name" value="Znf_PHD-finger"/>
</dbReference>
<dbReference type="InterPro" id="IPR013083">
    <property type="entry name" value="Znf_RING/FYVE/PHD"/>
</dbReference>
<gene>
    <name evidence="12" type="ORF">B0A49_06814</name>
</gene>
<feature type="compositionally biased region" description="Basic and acidic residues" evidence="9">
    <location>
        <begin position="191"/>
        <end position="200"/>
    </location>
</feature>
<dbReference type="PROSITE" id="PS51321">
    <property type="entry name" value="TFIIS_CENTRAL"/>
    <property type="match status" value="1"/>
</dbReference>
<feature type="compositionally biased region" description="Basic and acidic residues" evidence="9">
    <location>
        <begin position="134"/>
        <end position="145"/>
    </location>
</feature>
<dbReference type="SMART" id="SM00510">
    <property type="entry name" value="TFS2M"/>
    <property type="match status" value="1"/>
</dbReference>
<keyword evidence="6" id="KW-0862">Zinc</keyword>
<protein>
    <recommendedName>
        <fullName evidence="3">Transcription factor BYE1</fullName>
    </recommendedName>
</protein>
<evidence type="ECO:0000313" key="13">
    <source>
        <dbReference type="Proteomes" id="UP000308768"/>
    </source>
</evidence>
<evidence type="ECO:0000256" key="9">
    <source>
        <dbReference type="SAM" id="MobiDB-lite"/>
    </source>
</evidence>
<comment type="caution">
    <text evidence="12">The sequence shown here is derived from an EMBL/GenBank/DDBJ whole genome shotgun (WGS) entry which is preliminary data.</text>
</comment>
<dbReference type="PROSITE" id="PS50016">
    <property type="entry name" value="ZF_PHD_2"/>
    <property type="match status" value="1"/>
</dbReference>
<dbReference type="GO" id="GO:0031564">
    <property type="term" value="P:transcription antitermination"/>
    <property type="evidence" value="ECO:0007669"/>
    <property type="project" value="TreeGrafter"/>
</dbReference>
<feature type="compositionally biased region" description="Polar residues" evidence="9">
    <location>
        <begin position="14"/>
        <end position="26"/>
    </location>
</feature>
<evidence type="ECO:0000256" key="2">
    <source>
        <dbReference type="ARBA" id="ARBA00011050"/>
    </source>
</evidence>
<dbReference type="InterPro" id="IPR019786">
    <property type="entry name" value="Zinc_finger_PHD-type_CS"/>
</dbReference>
<dbReference type="SUPFAM" id="SSF57903">
    <property type="entry name" value="FYVE/PHD zinc finger"/>
    <property type="match status" value="1"/>
</dbReference>
<feature type="compositionally biased region" description="Basic residues" evidence="9">
    <location>
        <begin position="146"/>
        <end position="162"/>
    </location>
</feature>
<sequence>MSEEQPRRSGRATKGQNAKLESSDAQTPALKPAKKGNSKASASKKAASAEPTQSEDNDDDDDSIIRCVCGATTDDESGRRMICCDACDAWQHNDCMGMPEEEDLQPDHYFCEQCRPEEHVELVAAMKRGEKPWEERIQAREEAEKQKRRKRKGSGKKGKGGRPSRASGMKSEGSQDVSSPVPPSSTTQDGSNKRNLKEEVSGEALNEMLTYDFLTKVAMSEFRREAPDKPFLELSEIGQKRRISSIGETSELAQKRRKSSLSDETALGRSRGPPDADTQTALVDVDSLPQERKKVADALVKTLAEQIRVASRQQPGSEQRIPDGQTADSLGKHYAALIEYSLFQNHCGTSSKPTEAYATHFKMILFNIKKNPVLLRRLLLGSLKADELSTMSSDEMASEELQKKMAAMKEEADKQAVMIQEEDKPRIRRTHKGEEVVDDEYAHQASSETVYPAEPVRRRETLDDTEITTVDVTSHMENGSPPAVDMPESTPGERPLSIDTTHPPTLDRKQSSTFNIKDVWSSVQSPVAEQRLLRQPPRRKSSVAVDQPIKLQVDDADIDRMLNDEDEVYSPTDVGTDSGVIWHGQMTMPGIASFAASARFAAGGDFSREIPWAQLFPKDLEISGRIAQDKADEYLCALPWSKNSDITVLSLSPYDNVAEFDKLCDYFLGKGRYAVSKPTNEAVKDIYIAPVERGEGRLPPVLEMLEHSVIESPPRQDRMLLAFFVVKGGMLSSRANAQLVGHPSAAGSPVAPQAFNHDNNHTPGPQHRPPISASTPLQGPPFTPVDASMGSNNVNPEYMPTYGSPYGQSQPPPQRQQQQQQPPQHFSSPFPPPGGPLPPPHHTNPLVLPILGPFADSPVVAQILFAMPNLGELELGNLRDILEREPATRTDLMALQSSLFGDKTGSGA</sequence>
<dbReference type="OrthoDB" id="79252at2759"/>
<evidence type="ECO:0000256" key="4">
    <source>
        <dbReference type="ARBA" id="ARBA00022723"/>
    </source>
</evidence>
<dbReference type="Pfam" id="PF23257">
    <property type="entry name" value="DUF7071"/>
    <property type="match status" value="1"/>
</dbReference>
<feature type="compositionally biased region" description="Acidic residues" evidence="9">
    <location>
        <begin position="53"/>
        <end position="62"/>
    </location>
</feature>
<dbReference type="CDD" id="cd15550">
    <property type="entry name" value="PHD_MLL5"/>
    <property type="match status" value="1"/>
</dbReference>
<accession>A0A4U0X0V4</accession>
<feature type="region of interest" description="Disordered" evidence="9">
    <location>
        <begin position="741"/>
        <end position="844"/>
    </location>
</feature>
<feature type="region of interest" description="Disordered" evidence="9">
    <location>
        <begin position="134"/>
        <end position="201"/>
    </location>
</feature>
<keyword evidence="13" id="KW-1185">Reference proteome</keyword>
<evidence type="ECO:0000256" key="8">
    <source>
        <dbReference type="SAM" id="Coils"/>
    </source>
</evidence>
<dbReference type="InterPro" id="IPR036575">
    <property type="entry name" value="TFIIS_cen_dom_sf"/>
</dbReference>
<dbReference type="GO" id="GO:0006368">
    <property type="term" value="P:transcription elongation by RNA polymerase II"/>
    <property type="evidence" value="ECO:0007669"/>
    <property type="project" value="TreeGrafter"/>
</dbReference>
<dbReference type="InterPro" id="IPR055499">
    <property type="entry name" value="DUF7071"/>
</dbReference>
<comment type="similarity">
    <text evidence="2">Belongs to the BYE1 family.</text>
</comment>
<dbReference type="EMBL" id="NAJN01000808">
    <property type="protein sequence ID" value="TKA68553.1"/>
    <property type="molecule type" value="Genomic_DNA"/>
</dbReference>
<organism evidence="12 13">
    <name type="scientific">Cryomyces minteri</name>
    <dbReference type="NCBI Taxonomy" id="331657"/>
    <lineage>
        <taxon>Eukaryota</taxon>
        <taxon>Fungi</taxon>
        <taxon>Dikarya</taxon>
        <taxon>Ascomycota</taxon>
        <taxon>Pezizomycotina</taxon>
        <taxon>Dothideomycetes</taxon>
        <taxon>Dothideomycetes incertae sedis</taxon>
        <taxon>Cryomyces</taxon>
    </lineage>
</organism>
<dbReference type="GO" id="GO:0001139">
    <property type="term" value="F:RNA polymerase II complex recruiting activity"/>
    <property type="evidence" value="ECO:0007669"/>
    <property type="project" value="TreeGrafter"/>
</dbReference>
<name>A0A4U0X0V4_9PEZI</name>
<evidence type="ECO:0000256" key="6">
    <source>
        <dbReference type="ARBA" id="ARBA00022833"/>
    </source>
</evidence>
<feature type="region of interest" description="Disordered" evidence="9">
    <location>
        <begin position="245"/>
        <end position="279"/>
    </location>
</feature>
<feature type="compositionally biased region" description="Low complexity" evidence="9">
    <location>
        <begin position="163"/>
        <end position="189"/>
    </location>
</feature>
<dbReference type="Gene3D" id="3.30.40.10">
    <property type="entry name" value="Zinc/RING finger domain, C3HC4 (zinc finger)"/>
    <property type="match status" value="1"/>
</dbReference>
<dbReference type="Pfam" id="PF20826">
    <property type="entry name" value="PHD_5"/>
    <property type="match status" value="1"/>
</dbReference>
<feature type="domain" description="TFIIS central" evidence="11">
    <location>
        <begin position="291"/>
        <end position="424"/>
    </location>
</feature>
<dbReference type="GO" id="GO:0006362">
    <property type="term" value="P:transcription elongation by RNA polymerase I"/>
    <property type="evidence" value="ECO:0007669"/>
    <property type="project" value="TreeGrafter"/>
</dbReference>
<dbReference type="GO" id="GO:0008270">
    <property type="term" value="F:zinc ion binding"/>
    <property type="evidence" value="ECO:0007669"/>
    <property type="project" value="UniProtKB-KW"/>
</dbReference>
<feature type="compositionally biased region" description="Pro residues" evidence="9">
    <location>
        <begin position="829"/>
        <end position="842"/>
    </location>
</feature>
<evidence type="ECO:0000259" key="11">
    <source>
        <dbReference type="PROSITE" id="PS51321"/>
    </source>
</evidence>
<dbReference type="GO" id="GO:0031440">
    <property type="term" value="P:regulation of mRNA 3'-end processing"/>
    <property type="evidence" value="ECO:0007669"/>
    <property type="project" value="TreeGrafter"/>
</dbReference>
<dbReference type="AlphaFoldDB" id="A0A4U0X0V4"/>
<dbReference type="InterPro" id="IPR011011">
    <property type="entry name" value="Znf_FYVE_PHD"/>
</dbReference>
<reference evidence="12 13" key="1">
    <citation type="submission" date="2017-03" db="EMBL/GenBank/DDBJ databases">
        <title>Genomes of endolithic fungi from Antarctica.</title>
        <authorList>
            <person name="Coleine C."/>
            <person name="Masonjones S."/>
            <person name="Stajich J.E."/>
        </authorList>
    </citation>
    <scope>NUCLEOTIDE SEQUENCE [LARGE SCALE GENOMIC DNA]</scope>
    <source>
        <strain evidence="12 13">CCFEE 5187</strain>
    </source>
</reference>
<keyword evidence="4" id="KW-0479">Metal-binding</keyword>
<dbReference type="CDD" id="cd21538">
    <property type="entry name" value="SPOC_TFIIS"/>
    <property type="match status" value="1"/>
</dbReference>
<dbReference type="GO" id="GO:0005634">
    <property type="term" value="C:nucleus"/>
    <property type="evidence" value="ECO:0007669"/>
    <property type="project" value="TreeGrafter"/>
</dbReference>
<comment type="function">
    <text evidence="1">Negative regulator of transcription elongation.</text>
</comment>
<dbReference type="PANTHER" id="PTHR11477:SF11">
    <property type="entry name" value="TRANSCRIPTION FACTOR BYE1"/>
    <property type="match status" value="1"/>
</dbReference>
<dbReference type="InterPro" id="IPR001965">
    <property type="entry name" value="Znf_PHD"/>
</dbReference>
<keyword evidence="5 7" id="KW-0863">Zinc-finger</keyword>